<proteinExistence type="predicted"/>
<sequence>MKKILLTSTAVALALPLAQASAKVEGQTPRLQLSGELSPQFHVVKNKNREANKGKGFGQHLALEDSRINFDVLGSTDLLGGLEYGFLVGVAADTDQSNNVEEARISFKNQYGTVMIGDTRGVDDFMAVGPWKVMGGTGGGIYGNMTSSYQPTSGVRFSGDIHHTPKDATKINYITPRVAGFQIGVTYTPNSAHDGSAKLFSHTNGGRVTQHFFSAQPFDHSQVGVGVNYKNTFQNGLNAQASFTGLFGHTKFGKRFTPGETKVYLPSELNPGTVSEQDSGKIRNTKGFALGAMLGFQGWKIAGEYVNNGKSGEPHALKGNNAGRVYTAALGYSWNVSSVAAGYGHTVRKLGTGYNKAKADVYTLTYDHKFAPGFEGFIEGNFAKQKTDANYATFIKNVKLANDSFKATNDGVGNSNTKALIIGSRVRF</sequence>
<name>A0A8J7PZL8_9PROT</name>
<accession>A0A8J7PZL8</accession>
<dbReference type="GO" id="GO:0016020">
    <property type="term" value="C:membrane"/>
    <property type="evidence" value="ECO:0007669"/>
    <property type="project" value="InterPro"/>
</dbReference>
<evidence type="ECO:0000313" key="3">
    <source>
        <dbReference type="EMBL" id="MBN9412561.1"/>
    </source>
</evidence>
<protein>
    <submittedName>
        <fullName evidence="3">Porin</fullName>
    </submittedName>
</protein>
<dbReference type="Pfam" id="PF13609">
    <property type="entry name" value="Porin_4"/>
    <property type="match status" value="1"/>
</dbReference>
<reference evidence="3" key="1">
    <citation type="submission" date="2021-02" db="EMBL/GenBank/DDBJ databases">
        <title>Thiocyanate and organic carbon inputs drive convergent selection for specific autotrophic Afipia and Thiobacillus strains within complex microbiomes.</title>
        <authorList>
            <person name="Huddy R.J."/>
            <person name="Sachdeva R."/>
            <person name="Kadzinga F."/>
            <person name="Kantor R.S."/>
            <person name="Harrison S.T.L."/>
            <person name="Banfield J.F."/>
        </authorList>
    </citation>
    <scope>NUCLEOTIDE SEQUENCE</scope>
    <source>
        <strain evidence="3">SCN18_10_11_15_R4_P_38_20</strain>
    </source>
</reference>
<keyword evidence="1" id="KW-0732">Signal</keyword>
<feature type="domain" description="Porin" evidence="2">
    <location>
        <begin position="9"/>
        <end position="384"/>
    </location>
</feature>
<dbReference type="SUPFAM" id="SSF56935">
    <property type="entry name" value="Porins"/>
    <property type="match status" value="1"/>
</dbReference>
<dbReference type="GO" id="GO:0015288">
    <property type="term" value="F:porin activity"/>
    <property type="evidence" value="ECO:0007669"/>
    <property type="project" value="InterPro"/>
</dbReference>
<feature type="chain" id="PRO_5035198217" evidence="1">
    <location>
        <begin position="23"/>
        <end position="428"/>
    </location>
</feature>
<dbReference type="EMBL" id="JAFKGL010000011">
    <property type="protein sequence ID" value="MBN9412561.1"/>
    <property type="molecule type" value="Genomic_DNA"/>
</dbReference>
<dbReference type="InterPro" id="IPR023614">
    <property type="entry name" value="Porin_dom_sf"/>
</dbReference>
<organism evidence="3 4">
    <name type="scientific">Candidatus Paracaedimonas acanthamoebae</name>
    <dbReference type="NCBI Taxonomy" id="244581"/>
    <lineage>
        <taxon>Bacteria</taxon>
        <taxon>Pseudomonadati</taxon>
        <taxon>Pseudomonadota</taxon>
        <taxon>Alphaproteobacteria</taxon>
        <taxon>Holosporales</taxon>
        <taxon>Caedimonadaceae</taxon>
        <taxon>Candidatus Paracaedimonas</taxon>
    </lineage>
</organism>
<dbReference type="Gene3D" id="2.40.160.10">
    <property type="entry name" value="Porin"/>
    <property type="match status" value="1"/>
</dbReference>
<evidence type="ECO:0000259" key="2">
    <source>
        <dbReference type="Pfam" id="PF13609"/>
    </source>
</evidence>
<comment type="caution">
    <text evidence="3">The sequence shown here is derived from an EMBL/GenBank/DDBJ whole genome shotgun (WGS) entry which is preliminary data.</text>
</comment>
<dbReference type="AlphaFoldDB" id="A0A8J7PZL8"/>
<evidence type="ECO:0000313" key="4">
    <source>
        <dbReference type="Proteomes" id="UP000664414"/>
    </source>
</evidence>
<gene>
    <name evidence="3" type="ORF">J0H12_01365</name>
</gene>
<evidence type="ECO:0000256" key="1">
    <source>
        <dbReference type="SAM" id="SignalP"/>
    </source>
</evidence>
<dbReference type="InterPro" id="IPR033900">
    <property type="entry name" value="Gram_neg_porin_domain"/>
</dbReference>
<feature type="signal peptide" evidence="1">
    <location>
        <begin position="1"/>
        <end position="22"/>
    </location>
</feature>
<dbReference type="Proteomes" id="UP000664414">
    <property type="component" value="Unassembled WGS sequence"/>
</dbReference>